<dbReference type="Ensembl" id="ENSLLTT00000019179.1">
    <property type="protein sequence ID" value="ENSLLTP00000018489.1"/>
    <property type="gene ID" value="ENSLLTG00000013985.1"/>
</dbReference>
<sequence length="87" mass="10492">MTAERCKAIVEDLEVLEEREEKIERQLLIIKRLQNNTLLRLFRILGTKCFDQLRGFNVWERNLVPNCLYATWQMVVIRTSYLVDNFM</sequence>
<reference evidence="2" key="1">
    <citation type="submission" date="2025-08" db="UniProtKB">
        <authorList>
            <consortium name="Ensembl"/>
        </authorList>
    </citation>
    <scope>IDENTIFICATION</scope>
</reference>
<proteinExistence type="predicted"/>
<dbReference type="AlphaFoldDB" id="A0A8C5WWD1"/>
<organism evidence="2 3">
    <name type="scientific">Laticauda laticaudata</name>
    <name type="common">Blue-ringed sea krait</name>
    <name type="synonym">Blue-lipped sea krait</name>
    <dbReference type="NCBI Taxonomy" id="8630"/>
    <lineage>
        <taxon>Eukaryota</taxon>
        <taxon>Metazoa</taxon>
        <taxon>Chordata</taxon>
        <taxon>Craniata</taxon>
        <taxon>Vertebrata</taxon>
        <taxon>Euteleostomi</taxon>
        <taxon>Lepidosauria</taxon>
        <taxon>Squamata</taxon>
        <taxon>Bifurcata</taxon>
        <taxon>Unidentata</taxon>
        <taxon>Episquamata</taxon>
        <taxon>Toxicofera</taxon>
        <taxon>Serpentes</taxon>
        <taxon>Colubroidea</taxon>
        <taxon>Elapidae</taxon>
        <taxon>Laticaudinae</taxon>
        <taxon>Laticauda</taxon>
    </lineage>
</organism>
<dbReference type="Proteomes" id="UP000694406">
    <property type="component" value="Unplaced"/>
</dbReference>
<evidence type="ECO:0000313" key="3">
    <source>
        <dbReference type="Proteomes" id="UP000694406"/>
    </source>
</evidence>
<protein>
    <submittedName>
        <fullName evidence="2">Uncharacterized protein</fullName>
    </submittedName>
</protein>
<evidence type="ECO:0000313" key="2">
    <source>
        <dbReference type="Ensembl" id="ENSLLTP00000018489.1"/>
    </source>
</evidence>
<accession>A0A8C5WWD1</accession>
<reference evidence="2" key="2">
    <citation type="submission" date="2025-09" db="UniProtKB">
        <authorList>
            <consortium name="Ensembl"/>
        </authorList>
    </citation>
    <scope>IDENTIFICATION</scope>
</reference>
<keyword evidence="3" id="KW-1185">Reference proteome</keyword>
<evidence type="ECO:0000256" key="1">
    <source>
        <dbReference type="SAM" id="Coils"/>
    </source>
</evidence>
<name>A0A8C5WWD1_LATLA</name>
<keyword evidence="1" id="KW-0175">Coiled coil</keyword>
<feature type="coiled-coil region" evidence="1">
    <location>
        <begin position="6"/>
        <end position="36"/>
    </location>
</feature>